<organism evidence="1 2">
    <name type="scientific">Oryza rufipogon</name>
    <name type="common">Brownbeard rice</name>
    <name type="synonym">Asian wild rice</name>
    <dbReference type="NCBI Taxonomy" id="4529"/>
    <lineage>
        <taxon>Eukaryota</taxon>
        <taxon>Viridiplantae</taxon>
        <taxon>Streptophyta</taxon>
        <taxon>Embryophyta</taxon>
        <taxon>Tracheophyta</taxon>
        <taxon>Spermatophyta</taxon>
        <taxon>Magnoliopsida</taxon>
        <taxon>Liliopsida</taxon>
        <taxon>Poales</taxon>
        <taxon>Poaceae</taxon>
        <taxon>BOP clade</taxon>
        <taxon>Oryzoideae</taxon>
        <taxon>Oryzeae</taxon>
        <taxon>Oryzinae</taxon>
        <taxon>Oryza</taxon>
    </lineage>
</organism>
<evidence type="ECO:0000313" key="1">
    <source>
        <dbReference type="EnsemblPlants" id="ORUFI01G17170.1"/>
    </source>
</evidence>
<accession>A0A0E0MWB4</accession>
<reference evidence="2" key="1">
    <citation type="submission" date="2013-06" db="EMBL/GenBank/DDBJ databases">
        <authorList>
            <person name="Zhao Q."/>
        </authorList>
    </citation>
    <scope>NUCLEOTIDE SEQUENCE</scope>
    <source>
        <strain evidence="2">cv. W1943</strain>
    </source>
</reference>
<dbReference type="EnsemblPlants" id="ORUFI01G17170.1">
    <property type="protein sequence ID" value="ORUFI01G17170.1"/>
    <property type="gene ID" value="ORUFI01G17170"/>
</dbReference>
<reference evidence="1" key="2">
    <citation type="submission" date="2015-06" db="UniProtKB">
        <authorList>
            <consortium name="EnsemblPlants"/>
        </authorList>
    </citation>
    <scope>IDENTIFICATION</scope>
</reference>
<proteinExistence type="predicted"/>
<keyword evidence="2" id="KW-1185">Reference proteome</keyword>
<dbReference type="Proteomes" id="UP000008022">
    <property type="component" value="Unassembled WGS sequence"/>
</dbReference>
<dbReference type="HOGENOM" id="CLU_2744416_0_0_1"/>
<sequence length="71" mass="8269">MNVYKYMRAPAGVRLLPSRGMLNGKIRQIQVYASRKWRRFDFQNASIDEKEEASHWEVSNLLGTPPADRSM</sequence>
<dbReference type="AlphaFoldDB" id="A0A0E0MWB4"/>
<name>A0A0E0MWB4_ORYRU</name>
<protein>
    <submittedName>
        <fullName evidence="1">Uncharacterized protein</fullName>
    </submittedName>
</protein>
<evidence type="ECO:0000313" key="2">
    <source>
        <dbReference type="Proteomes" id="UP000008022"/>
    </source>
</evidence>
<dbReference type="Gramene" id="ORUFI01G17170.1">
    <property type="protein sequence ID" value="ORUFI01G17170.1"/>
    <property type="gene ID" value="ORUFI01G17170"/>
</dbReference>